<gene>
    <name evidence="2" type="ORF">BCR34DRAFT_312919</name>
</gene>
<proteinExistence type="predicted"/>
<sequence>MLSTLFTLFHLLPRTRPAVLPPIPITKNYNLSSIPQACHMYAYPSELRLMNSDYPHLDWNPGLFHMTSRNDQDARIWATQVQFQSVQATSSIDNSTLSCNLELVLPPDEGATSSDNDPAMRIYGPDPILNIYVVERAPSSPAPFASYEGAGGRNKTEAPIFATINGAPEATWTYRQSEDGTVKLGQVPCNETLTFQMGMKSPGVGWANYWAFAQVNAPAVPVQGWRIVHGC</sequence>
<evidence type="ECO:0000313" key="2">
    <source>
        <dbReference type="EMBL" id="ORY11912.1"/>
    </source>
</evidence>
<evidence type="ECO:0000313" key="3">
    <source>
        <dbReference type="Proteomes" id="UP000193144"/>
    </source>
</evidence>
<keyword evidence="3" id="KW-1185">Reference proteome</keyword>
<comment type="caution">
    <text evidence="2">The sequence shown here is derived from an EMBL/GenBank/DDBJ whole genome shotgun (WGS) entry which is preliminary data.</text>
</comment>
<feature type="signal peptide" evidence="1">
    <location>
        <begin position="1"/>
        <end position="17"/>
    </location>
</feature>
<dbReference type="EMBL" id="MCFA01000056">
    <property type="protein sequence ID" value="ORY11912.1"/>
    <property type="molecule type" value="Genomic_DNA"/>
</dbReference>
<accession>A0A1Y1ZNV3</accession>
<dbReference type="OrthoDB" id="3772810at2759"/>
<feature type="chain" id="PRO_5011010937" description="Ubiquitin 3 binding protein But2 C-terminal domain-containing protein" evidence="1">
    <location>
        <begin position="18"/>
        <end position="231"/>
    </location>
</feature>
<dbReference type="Proteomes" id="UP000193144">
    <property type="component" value="Unassembled WGS sequence"/>
</dbReference>
<evidence type="ECO:0008006" key="4">
    <source>
        <dbReference type="Google" id="ProtNLM"/>
    </source>
</evidence>
<protein>
    <recommendedName>
        <fullName evidence="4">Ubiquitin 3 binding protein But2 C-terminal domain-containing protein</fullName>
    </recommendedName>
</protein>
<keyword evidence="1" id="KW-0732">Signal</keyword>
<dbReference type="AlphaFoldDB" id="A0A1Y1ZNV3"/>
<reference evidence="2 3" key="1">
    <citation type="submission" date="2016-07" db="EMBL/GenBank/DDBJ databases">
        <title>Pervasive Adenine N6-methylation of Active Genes in Fungi.</title>
        <authorList>
            <consortium name="DOE Joint Genome Institute"/>
            <person name="Mondo S.J."/>
            <person name="Dannebaum R.O."/>
            <person name="Kuo R.C."/>
            <person name="Labutti K."/>
            <person name="Haridas S."/>
            <person name="Kuo A."/>
            <person name="Salamov A."/>
            <person name="Ahrendt S.R."/>
            <person name="Lipzen A."/>
            <person name="Sullivan W."/>
            <person name="Andreopoulos W.B."/>
            <person name="Clum A."/>
            <person name="Lindquist E."/>
            <person name="Daum C."/>
            <person name="Ramamoorthy G.K."/>
            <person name="Gryganskyi A."/>
            <person name="Culley D."/>
            <person name="Magnuson J.K."/>
            <person name="James T.Y."/>
            <person name="O'Malley M.A."/>
            <person name="Stajich J.E."/>
            <person name="Spatafora J.W."/>
            <person name="Visel A."/>
            <person name="Grigoriev I.V."/>
        </authorList>
    </citation>
    <scope>NUCLEOTIDE SEQUENCE [LARGE SCALE GENOMIC DNA]</scope>
    <source>
        <strain evidence="2 3">CBS 115471</strain>
    </source>
</reference>
<evidence type="ECO:0000256" key="1">
    <source>
        <dbReference type="SAM" id="SignalP"/>
    </source>
</evidence>
<organism evidence="2 3">
    <name type="scientific">Clohesyomyces aquaticus</name>
    <dbReference type="NCBI Taxonomy" id="1231657"/>
    <lineage>
        <taxon>Eukaryota</taxon>
        <taxon>Fungi</taxon>
        <taxon>Dikarya</taxon>
        <taxon>Ascomycota</taxon>
        <taxon>Pezizomycotina</taxon>
        <taxon>Dothideomycetes</taxon>
        <taxon>Pleosporomycetidae</taxon>
        <taxon>Pleosporales</taxon>
        <taxon>Lindgomycetaceae</taxon>
        <taxon>Clohesyomyces</taxon>
    </lineage>
</organism>
<name>A0A1Y1ZNV3_9PLEO</name>